<comment type="subcellular location">
    <subcellularLocation>
        <location evidence="1">Membrane</location>
        <topology evidence="1">Multi-pass membrane protein</topology>
    </subcellularLocation>
</comment>
<feature type="transmembrane region" description="Helical" evidence="6">
    <location>
        <begin position="377"/>
        <end position="399"/>
    </location>
</feature>
<feature type="transmembrane region" description="Helical" evidence="6">
    <location>
        <begin position="218"/>
        <end position="239"/>
    </location>
</feature>
<dbReference type="FunFam" id="1.20.1250.20:FF:000013">
    <property type="entry name" value="MFS general substrate transporter"/>
    <property type="match status" value="1"/>
</dbReference>
<feature type="transmembrane region" description="Helical" evidence="6">
    <location>
        <begin position="184"/>
        <end position="206"/>
    </location>
</feature>
<dbReference type="FunFam" id="1.20.1250.20:FF:000018">
    <property type="entry name" value="MFS transporter permease"/>
    <property type="match status" value="1"/>
</dbReference>
<evidence type="ECO:0000256" key="5">
    <source>
        <dbReference type="ARBA" id="ARBA00023136"/>
    </source>
</evidence>
<protein>
    <submittedName>
        <fullName evidence="8">Major facilitator superfamily transporter</fullName>
    </submittedName>
</protein>
<name>A0A1Y1XQ42_9FUNG</name>
<keyword evidence="2" id="KW-0813">Transport</keyword>
<feature type="transmembrane region" description="Helical" evidence="6">
    <location>
        <begin position="354"/>
        <end position="371"/>
    </location>
</feature>
<feature type="transmembrane region" description="Helical" evidence="6">
    <location>
        <begin position="411"/>
        <end position="431"/>
    </location>
</feature>
<keyword evidence="4 6" id="KW-1133">Transmembrane helix</keyword>
<evidence type="ECO:0000256" key="3">
    <source>
        <dbReference type="ARBA" id="ARBA00022692"/>
    </source>
</evidence>
<feature type="domain" description="Major facilitator superfamily (MFS) profile" evidence="7">
    <location>
        <begin position="58"/>
        <end position="469"/>
    </location>
</feature>
<proteinExistence type="predicted"/>
<feature type="transmembrane region" description="Helical" evidence="6">
    <location>
        <begin position="58"/>
        <end position="74"/>
    </location>
</feature>
<dbReference type="STRING" id="1314790.A0A1Y1XQ42"/>
<dbReference type="InterPro" id="IPR011701">
    <property type="entry name" value="MFS"/>
</dbReference>
<keyword evidence="9" id="KW-1185">Reference proteome</keyword>
<keyword evidence="5 6" id="KW-0472">Membrane</keyword>
<reference evidence="8 9" key="1">
    <citation type="submission" date="2016-07" db="EMBL/GenBank/DDBJ databases">
        <title>Pervasive Adenine N6-methylation of Active Genes in Fungi.</title>
        <authorList>
            <consortium name="DOE Joint Genome Institute"/>
            <person name="Mondo S.J."/>
            <person name="Dannebaum R.O."/>
            <person name="Kuo R.C."/>
            <person name="Labutti K."/>
            <person name="Haridas S."/>
            <person name="Kuo A."/>
            <person name="Salamov A."/>
            <person name="Ahrendt S.R."/>
            <person name="Lipzen A."/>
            <person name="Sullivan W."/>
            <person name="Andreopoulos W.B."/>
            <person name="Clum A."/>
            <person name="Lindquist E."/>
            <person name="Daum C."/>
            <person name="Ramamoorthy G.K."/>
            <person name="Gryganskyi A."/>
            <person name="Culley D."/>
            <person name="Magnuson J.K."/>
            <person name="James T.Y."/>
            <person name="O'Malley M.A."/>
            <person name="Stajich J.E."/>
            <person name="Spatafora J.W."/>
            <person name="Visel A."/>
            <person name="Grigoriev I.V."/>
        </authorList>
    </citation>
    <scope>NUCLEOTIDE SEQUENCE [LARGE SCALE GENOMIC DNA]</scope>
    <source>
        <strain evidence="8 9">CBS 931.73</strain>
    </source>
</reference>
<dbReference type="OrthoDB" id="2250022at2759"/>
<feature type="transmembrane region" description="Helical" evidence="6">
    <location>
        <begin position="443"/>
        <end position="464"/>
    </location>
</feature>
<dbReference type="Pfam" id="PF07690">
    <property type="entry name" value="MFS_1"/>
    <property type="match status" value="1"/>
</dbReference>
<feature type="transmembrane region" description="Helical" evidence="6">
    <location>
        <begin position="94"/>
        <end position="117"/>
    </location>
</feature>
<dbReference type="InterPro" id="IPR020846">
    <property type="entry name" value="MFS_dom"/>
</dbReference>
<evidence type="ECO:0000313" key="8">
    <source>
        <dbReference type="EMBL" id="ORX87434.1"/>
    </source>
</evidence>
<dbReference type="PANTHER" id="PTHR43791:SF36">
    <property type="entry name" value="TRANSPORTER, PUTATIVE (AFU_ORTHOLOGUE AFUA_6G08340)-RELATED"/>
    <property type="match status" value="1"/>
</dbReference>
<dbReference type="Gene3D" id="1.20.1250.20">
    <property type="entry name" value="MFS general substrate transporter like domains"/>
    <property type="match status" value="2"/>
</dbReference>
<dbReference type="InParanoid" id="A0A1Y1XQ42"/>
<feature type="transmembrane region" description="Helical" evidence="6">
    <location>
        <begin position="161"/>
        <end position="177"/>
    </location>
</feature>
<evidence type="ECO:0000256" key="4">
    <source>
        <dbReference type="ARBA" id="ARBA00022989"/>
    </source>
</evidence>
<dbReference type="EMBL" id="MCFE01000553">
    <property type="protein sequence ID" value="ORX87434.1"/>
    <property type="molecule type" value="Genomic_DNA"/>
</dbReference>
<evidence type="ECO:0000259" key="7">
    <source>
        <dbReference type="PROSITE" id="PS50850"/>
    </source>
</evidence>
<dbReference type="PANTHER" id="PTHR43791">
    <property type="entry name" value="PERMEASE-RELATED"/>
    <property type="match status" value="1"/>
</dbReference>
<evidence type="ECO:0000256" key="1">
    <source>
        <dbReference type="ARBA" id="ARBA00004141"/>
    </source>
</evidence>
<gene>
    <name evidence="8" type="ORF">K493DRAFT_331505</name>
</gene>
<evidence type="ECO:0000256" key="2">
    <source>
        <dbReference type="ARBA" id="ARBA00022448"/>
    </source>
</evidence>
<organism evidence="8 9">
    <name type="scientific">Basidiobolus meristosporus CBS 931.73</name>
    <dbReference type="NCBI Taxonomy" id="1314790"/>
    <lineage>
        <taxon>Eukaryota</taxon>
        <taxon>Fungi</taxon>
        <taxon>Fungi incertae sedis</taxon>
        <taxon>Zoopagomycota</taxon>
        <taxon>Entomophthoromycotina</taxon>
        <taxon>Basidiobolomycetes</taxon>
        <taxon>Basidiobolales</taxon>
        <taxon>Basidiobolaceae</taxon>
        <taxon>Basidiobolus</taxon>
    </lineage>
</organism>
<dbReference type="PROSITE" id="PS50850">
    <property type="entry name" value="MFS"/>
    <property type="match status" value="1"/>
</dbReference>
<dbReference type="AlphaFoldDB" id="A0A1Y1XQ42"/>
<evidence type="ECO:0000256" key="6">
    <source>
        <dbReference type="SAM" id="Phobius"/>
    </source>
</evidence>
<dbReference type="Proteomes" id="UP000193498">
    <property type="component" value="Unassembled WGS sequence"/>
</dbReference>
<sequence>MREGDIPDESNRGATDVTGGILKKAGGASRHTEDLIVDDNYFTEEEEKALVKKIDFRVLVYAGILNLFAVLDRANIGSARLAGLEADLNLTPSQYSLCLSVFYISYVFCEVPSNLLLKRFSPSKWISRIMISWGLCTVFTAAVQNFAGLMAIRFFLGLSEAGLFPGLVFYLTFWYTGKEQSLRFALFTSISNLASAFGGVFSYGIIQLSGYANLSGWQWLFIVEGTPTIFLGIFTWFFMPDSPNEAGWLTEREKALAAHRLQNDFREKSMKTFDKQQFLDTFKDPIIWMYMVICFGQATPWASISLLLPTILRDMGFANMNALLLTSPPFILAAIMSISMSYLSDRRHKRSIHVILQPLIGVVGFVLLMVFQDVHALYMAACITAIGTFSYSAISLSWLTNNMVGSTRTATATALGASAGSLGGILAGQLYRAEEAPRYLQSHLINLSMLLLVSASATMLRFYLIRQNNRLNKDPTVELEGKSVLSKFRYTM</sequence>
<feature type="transmembrane region" description="Helical" evidence="6">
    <location>
        <begin position="320"/>
        <end position="342"/>
    </location>
</feature>
<comment type="caution">
    <text evidence="8">The sequence shown here is derived from an EMBL/GenBank/DDBJ whole genome shotgun (WGS) entry which is preliminary data.</text>
</comment>
<dbReference type="GO" id="GO:0016020">
    <property type="term" value="C:membrane"/>
    <property type="evidence" value="ECO:0007669"/>
    <property type="project" value="UniProtKB-SubCell"/>
</dbReference>
<dbReference type="InterPro" id="IPR036259">
    <property type="entry name" value="MFS_trans_sf"/>
</dbReference>
<feature type="transmembrane region" description="Helical" evidence="6">
    <location>
        <begin position="287"/>
        <end position="308"/>
    </location>
</feature>
<dbReference type="GO" id="GO:0022857">
    <property type="term" value="F:transmembrane transporter activity"/>
    <property type="evidence" value="ECO:0007669"/>
    <property type="project" value="InterPro"/>
</dbReference>
<feature type="transmembrane region" description="Helical" evidence="6">
    <location>
        <begin position="129"/>
        <end position="155"/>
    </location>
</feature>
<keyword evidence="3 6" id="KW-0812">Transmembrane</keyword>
<dbReference type="FunCoup" id="A0A1Y1XQ42">
    <property type="interactions" value="162"/>
</dbReference>
<evidence type="ECO:0000313" key="9">
    <source>
        <dbReference type="Proteomes" id="UP000193498"/>
    </source>
</evidence>
<dbReference type="SUPFAM" id="SSF103473">
    <property type="entry name" value="MFS general substrate transporter"/>
    <property type="match status" value="1"/>
</dbReference>
<accession>A0A1Y1XQ42</accession>